<dbReference type="AlphaFoldDB" id="A0A2M7V1Q4"/>
<dbReference type="Proteomes" id="UP000230078">
    <property type="component" value="Unassembled WGS sequence"/>
</dbReference>
<evidence type="ECO:0000313" key="3">
    <source>
        <dbReference type="Proteomes" id="UP000230078"/>
    </source>
</evidence>
<sequence length="74" mass="8413">MIFRILGAIGLLFITYGVLTKKEVTRNIVFILGGLSLLSYSAYLKDPIFIPLQIIFTLASIYELLLIQKIRHNT</sequence>
<keyword evidence="1" id="KW-1133">Transmembrane helix</keyword>
<keyword evidence="1" id="KW-0472">Membrane</keyword>
<name>A0A2M7V1Q4_9BACT</name>
<reference evidence="3" key="1">
    <citation type="submission" date="2017-09" db="EMBL/GenBank/DDBJ databases">
        <title>Depth-based differentiation of microbial function through sediment-hosted aquifers and enrichment of novel symbionts in the deep terrestrial subsurface.</title>
        <authorList>
            <person name="Probst A.J."/>
            <person name="Ladd B."/>
            <person name="Jarett J.K."/>
            <person name="Geller-Mcgrath D.E."/>
            <person name="Sieber C.M.K."/>
            <person name="Emerson J.B."/>
            <person name="Anantharaman K."/>
            <person name="Thomas B.C."/>
            <person name="Malmstrom R."/>
            <person name="Stieglmeier M."/>
            <person name="Klingl A."/>
            <person name="Woyke T."/>
            <person name="Ryan C.M."/>
            <person name="Banfield J.F."/>
        </authorList>
    </citation>
    <scope>NUCLEOTIDE SEQUENCE [LARGE SCALE GENOMIC DNA]</scope>
</reference>
<dbReference type="EMBL" id="PFPI01000063">
    <property type="protein sequence ID" value="PIZ92274.1"/>
    <property type="molecule type" value="Genomic_DNA"/>
</dbReference>
<proteinExistence type="predicted"/>
<comment type="caution">
    <text evidence="2">The sequence shown here is derived from an EMBL/GenBank/DDBJ whole genome shotgun (WGS) entry which is preliminary data.</text>
</comment>
<evidence type="ECO:0000256" key="1">
    <source>
        <dbReference type="SAM" id="Phobius"/>
    </source>
</evidence>
<protein>
    <submittedName>
        <fullName evidence="2">Uncharacterized protein</fullName>
    </submittedName>
</protein>
<feature type="transmembrane region" description="Helical" evidence="1">
    <location>
        <begin position="48"/>
        <end position="67"/>
    </location>
</feature>
<accession>A0A2M7V1Q4</accession>
<keyword evidence="1" id="KW-0812">Transmembrane</keyword>
<gene>
    <name evidence="2" type="ORF">COX83_04700</name>
</gene>
<organism evidence="2 3">
    <name type="scientific">Candidatus Magasanikbacteria bacterium CG_4_10_14_0_2_um_filter_41_31</name>
    <dbReference type="NCBI Taxonomy" id="1974639"/>
    <lineage>
        <taxon>Bacteria</taxon>
        <taxon>Candidatus Magasanikiibacteriota</taxon>
    </lineage>
</organism>
<evidence type="ECO:0000313" key="2">
    <source>
        <dbReference type="EMBL" id="PIZ92274.1"/>
    </source>
</evidence>